<organism evidence="1">
    <name type="scientific">sediment metagenome</name>
    <dbReference type="NCBI Taxonomy" id="749907"/>
    <lineage>
        <taxon>unclassified sequences</taxon>
        <taxon>metagenomes</taxon>
        <taxon>ecological metagenomes</taxon>
    </lineage>
</organism>
<dbReference type="EMBL" id="ADZX01000403">
    <property type="protein sequence ID" value="EFK96788.1"/>
    <property type="molecule type" value="Genomic_DNA"/>
</dbReference>
<name>D9PI28_9ZZZZ</name>
<protein>
    <submittedName>
        <fullName evidence="1">Uncharacterized protein</fullName>
    </submittedName>
</protein>
<sequence length="144" mass="15593">MTHEDKGHFKLKHSPDRKVDQRVADLVKSKVKEGGMACAVAFEIAESLGVSPGEVGFTLDSLEINILKCQLGLFGHGPAKRIVKPAERVAADLEKAIREALVNDRLPCASAWALAEKRRLKKMDISSACEALGIKIGPCQLGTF</sequence>
<proteinExistence type="predicted"/>
<evidence type="ECO:0000313" key="1">
    <source>
        <dbReference type="EMBL" id="EFK96788.1"/>
    </source>
</evidence>
<reference evidence="1" key="2">
    <citation type="journal article" date="2011" name="Microb. Ecol.">
        <title>Taxonomic and Functional Metagenomic Profiling of the Microbial Community in the Anoxic Sediment of a Sub-saline Shallow Lake (Laguna de Carrizo, Central Spain).</title>
        <authorList>
            <person name="Ferrer M."/>
            <person name="Guazzaroni M.E."/>
            <person name="Richter M."/>
            <person name="Garcia-Salamanca A."/>
            <person name="Yarza P."/>
            <person name="Suarez-Suarez A."/>
            <person name="Solano J."/>
            <person name="Alcaide M."/>
            <person name="van Dillewijn P."/>
            <person name="Molina-Henares M.A."/>
            <person name="Lopez-Cortes N."/>
            <person name="Al-Ramahi Y."/>
            <person name="Guerrero C."/>
            <person name="Acosta A."/>
            <person name="de Eugenio L.I."/>
            <person name="Martinez V."/>
            <person name="Marques S."/>
            <person name="Rojo F."/>
            <person name="Santero E."/>
            <person name="Genilloud O."/>
            <person name="Perez-Perez J."/>
            <person name="Rossello-Mora R."/>
            <person name="Ramos J.L."/>
        </authorList>
    </citation>
    <scope>NUCLEOTIDE SEQUENCE</scope>
</reference>
<reference evidence="1" key="1">
    <citation type="submission" date="2010-07" db="EMBL/GenBank/DDBJ databases">
        <authorList>
            <consortium name="CONSOLIDER consortium CSD2007-00005"/>
            <person name="Guazzaroni M.-E."/>
            <person name="Richter M."/>
            <person name="Garcia-Salamanca A."/>
            <person name="Yarza P."/>
            <person name="Ferrer M."/>
        </authorList>
    </citation>
    <scope>NUCLEOTIDE SEQUENCE</scope>
</reference>
<gene>
    <name evidence="1" type="ORF">LDC_1182</name>
</gene>
<accession>D9PI28</accession>
<comment type="caution">
    <text evidence="1">The sequence shown here is derived from an EMBL/GenBank/DDBJ whole genome shotgun (WGS) entry which is preliminary data.</text>
</comment>
<dbReference type="AlphaFoldDB" id="D9PI28"/>